<dbReference type="PANTHER" id="PTHR33112:SF16">
    <property type="entry name" value="HETEROKARYON INCOMPATIBILITY DOMAIN-CONTAINING PROTEIN"/>
    <property type="match status" value="1"/>
</dbReference>
<dbReference type="PANTHER" id="PTHR33112">
    <property type="entry name" value="DOMAIN PROTEIN, PUTATIVE-RELATED"/>
    <property type="match status" value="1"/>
</dbReference>
<dbReference type="Pfam" id="PF06985">
    <property type="entry name" value="HET"/>
    <property type="match status" value="1"/>
</dbReference>
<name>A0A8H7VMJ6_9FUNG</name>
<gene>
    <name evidence="2" type="ORF">INT45_002976</name>
</gene>
<organism evidence="2 3">
    <name type="scientific">Circinella minor</name>
    <dbReference type="NCBI Taxonomy" id="1195481"/>
    <lineage>
        <taxon>Eukaryota</taxon>
        <taxon>Fungi</taxon>
        <taxon>Fungi incertae sedis</taxon>
        <taxon>Mucoromycota</taxon>
        <taxon>Mucoromycotina</taxon>
        <taxon>Mucoromycetes</taxon>
        <taxon>Mucorales</taxon>
        <taxon>Lichtheimiaceae</taxon>
        <taxon>Circinella</taxon>
    </lineage>
</organism>
<dbReference type="EMBL" id="JAEPRB010000043">
    <property type="protein sequence ID" value="KAG2224437.1"/>
    <property type="molecule type" value="Genomic_DNA"/>
</dbReference>
<comment type="caution">
    <text evidence="2">The sequence shown here is derived from an EMBL/GenBank/DDBJ whole genome shotgun (WGS) entry which is preliminary data.</text>
</comment>
<dbReference type="OrthoDB" id="20872at2759"/>
<evidence type="ECO:0000259" key="1">
    <source>
        <dbReference type="Pfam" id="PF06985"/>
    </source>
</evidence>
<keyword evidence="3" id="KW-1185">Reference proteome</keyword>
<reference evidence="2 3" key="1">
    <citation type="submission" date="2020-12" db="EMBL/GenBank/DDBJ databases">
        <title>Metabolic potential, ecology and presence of endohyphal bacteria is reflected in genomic diversity of Mucoromycotina.</title>
        <authorList>
            <person name="Muszewska A."/>
            <person name="Okrasinska A."/>
            <person name="Steczkiewicz K."/>
            <person name="Drgas O."/>
            <person name="Orlowska M."/>
            <person name="Perlinska-Lenart U."/>
            <person name="Aleksandrzak-Piekarczyk T."/>
            <person name="Szatraj K."/>
            <person name="Zielenkiewicz U."/>
            <person name="Pilsyk S."/>
            <person name="Malc E."/>
            <person name="Mieczkowski P."/>
            <person name="Kruszewska J.S."/>
            <person name="Biernat P."/>
            <person name="Pawlowska J."/>
        </authorList>
    </citation>
    <scope>NUCLEOTIDE SEQUENCE [LARGE SCALE GENOMIC DNA]</scope>
    <source>
        <strain evidence="2 3">CBS 142.35</strain>
    </source>
</reference>
<evidence type="ECO:0000313" key="2">
    <source>
        <dbReference type="EMBL" id="KAG2224437.1"/>
    </source>
</evidence>
<dbReference type="AlphaFoldDB" id="A0A8H7VMJ6"/>
<dbReference type="InterPro" id="IPR010730">
    <property type="entry name" value="HET"/>
</dbReference>
<sequence>MYITYCRNQKTVDLEDETSYRLSVTGGDYRPTWLIRVSDWKKVPGERAVDGYHTLSYCWEQSGEVVKREGDGDEYDIIDNGKHCIVEEYDVDRDYIMGTCLPKSYQEHVKKAKTPENIKKNNKYVVWCKPMSKATTLKHVTYQELLQQLCKDFQVEYLWYDKVCIDQSDKKHKLEEINQMHKIYRNARYTIGLIPELVIFEPLLFKYKHEIYGTCARGAFMNSFNLRTCWRTRSWTLEEVMMSRRILVVGTNTNMFQHSLHTPGAPPTTVDLFSDVMLDFEGQIENNSGSVNQALAEAHFRTSTKPHDMIFALKNIFAHMFNDIKISYSTDIHTSFNAFYRHIALKDLSILCFGSNLKPSGIRRRVNTMNNYNLPSWTGVAGRHTRDYVNITTHPQLSYTIDNTMKMNIKTNHYWKISITRYKYGPYDSPTEKDTRQSKERITLKRIGKISSARCEGQWTDMDQADKDIILTEWCANMYISTMIYMTHYHYRLFENSLTQLRPLSLTKDCEGGECIVLPILLEAQSLLYNQVSEYKSVVGGHMSNFLLPVFCKIPNSACEQYEAVGVYFVGNHHYNKVSPTCNWNHCIGRDDVDPVQNPKDILDILFENDYHDVPKEFIIK</sequence>
<feature type="domain" description="Heterokaryon incompatibility" evidence="1">
    <location>
        <begin position="52"/>
        <end position="192"/>
    </location>
</feature>
<accession>A0A8H7VMJ6</accession>
<evidence type="ECO:0000313" key="3">
    <source>
        <dbReference type="Proteomes" id="UP000646827"/>
    </source>
</evidence>
<protein>
    <recommendedName>
        <fullName evidence="1">Heterokaryon incompatibility domain-containing protein</fullName>
    </recommendedName>
</protein>
<dbReference type="Proteomes" id="UP000646827">
    <property type="component" value="Unassembled WGS sequence"/>
</dbReference>
<proteinExistence type="predicted"/>